<feature type="region of interest" description="Disordered" evidence="2">
    <location>
        <begin position="163"/>
        <end position="317"/>
    </location>
</feature>
<accession>A0A0G4IZL7</accession>
<dbReference type="EMBL" id="CDSF01000101">
    <property type="protein sequence ID" value="CEP00516.1"/>
    <property type="molecule type" value="Genomic_DNA"/>
</dbReference>
<dbReference type="OMA" id="NVAYHIQ"/>
<organism evidence="3 5">
    <name type="scientific">Plasmodiophora brassicae</name>
    <name type="common">Clubroot disease agent</name>
    <dbReference type="NCBI Taxonomy" id="37360"/>
    <lineage>
        <taxon>Eukaryota</taxon>
        <taxon>Sar</taxon>
        <taxon>Rhizaria</taxon>
        <taxon>Endomyxa</taxon>
        <taxon>Phytomyxea</taxon>
        <taxon>Plasmodiophorida</taxon>
        <taxon>Plasmodiophoridae</taxon>
        <taxon>Plasmodiophora</taxon>
    </lineage>
</organism>
<feature type="compositionally biased region" description="Pro residues" evidence="2">
    <location>
        <begin position="201"/>
        <end position="214"/>
    </location>
</feature>
<protein>
    <submittedName>
        <fullName evidence="3">Uncharacterized protein</fullName>
    </submittedName>
</protein>
<keyword evidence="5" id="KW-1185">Reference proteome</keyword>
<feature type="compositionally biased region" description="Low complexity" evidence="2">
    <location>
        <begin position="215"/>
        <end position="228"/>
    </location>
</feature>
<name>A0A0G4IZL7_PLABS</name>
<reference evidence="4 6" key="2">
    <citation type="submission" date="2018-03" db="EMBL/GenBank/DDBJ databases">
        <authorList>
            <person name="Fogelqvist J."/>
        </authorList>
    </citation>
    <scope>NUCLEOTIDE SEQUENCE [LARGE SCALE GENOMIC DNA]</scope>
</reference>
<feature type="coiled-coil region" evidence="1">
    <location>
        <begin position="93"/>
        <end position="120"/>
    </location>
</feature>
<dbReference type="Proteomes" id="UP000290189">
    <property type="component" value="Unassembled WGS sequence"/>
</dbReference>
<feature type="compositionally biased region" description="Polar residues" evidence="2">
    <location>
        <begin position="170"/>
        <end position="179"/>
    </location>
</feature>
<evidence type="ECO:0000313" key="4">
    <source>
        <dbReference type="EMBL" id="SPQ93985.1"/>
    </source>
</evidence>
<reference evidence="3 5" key="1">
    <citation type="submission" date="2015-02" db="EMBL/GenBank/DDBJ databases">
        <authorList>
            <person name="Chooi Y.-H."/>
        </authorList>
    </citation>
    <scope>NUCLEOTIDE SEQUENCE [LARGE SCALE GENOMIC DNA]</scope>
    <source>
        <strain evidence="3">E3</strain>
    </source>
</reference>
<geneLocation type="mitochondrion" evidence="4"/>
<proteinExistence type="predicted"/>
<feature type="compositionally biased region" description="Pro residues" evidence="2">
    <location>
        <begin position="281"/>
        <end position="317"/>
    </location>
</feature>
<gene>
    <name evidence="3" type="ORF">PBRA_001570</name>
    <name evidence="4" type="ORF">PLBR_LOCUS1200</name>
</gene>
<evidence type="ECO:0000313" key="5">
    <source>
        <dbReference type="Proteomes" id="UP000039324"/>
    </source>
</evidence>
<dbReference type="Gene3D" id="6.10.140.1620">
    <property type="match status" value="1"/>
</dbReference>
<sequence length="317" mass="34011">MADAESDAAVALAAGREFADRFRSDLANLLQNESYSAQVGQFVLSSYAGSLEQRAPRDERARIVESAHGYARTTLEAIADHVLNCSMRMTEFLDLHERALDDLVQQVELMQNRVRSARQLQSPRLQSTKQRPVQKVGKLRVRIADDSLLPLERHDRWRPDYTQLDDIGISGTSTSSDQAPAQRMSLRQPSFMDSAGLAVQPPGPPPVVSAPGQPPMVGAPGQPPAVAAPGPPPQVSMPGPPPAVSSAARTPASGRKYTNRASVATAFQPPEPQRLSFDHVTPPPPPPPIGMPSVSPPPSRGAVPPPPPPPPLPDHSR</sequence>
<keyword evidence="1" id="KW-0175">Coiled coil</keyword>
<evidence type="ECO:0000256" key="2">
    <source>
        <dbReference type="SAM" id="MobiDB-lite"/>
    </source>
</evidence>
<evidence type="ECO:0000256" key="1">
    <source>
        <dbReference type="SAM" id="Coils"/>
    </source>
</evidence>
<dbReference type="EMBL" id="OVEO01000002">
    <property type="protein sequence ID" value="SPQ93985.1"/>
    <property type="molecule type" value="Genomic_DNA"/>
</dbReference>
<evidence type="ECO:0000313" key="3">
    <source>
        <dbReference type="EMBL" id="CEP00516.1"/>
    </source>
</evidence>
<keyword evidence="4" id="KW-0496">Mitochondrion</keyword>
<feature type="compositionally biased region" description="Pro residues" evidence="2">
    <location>
        <begin position="229"/>
        <end position="243"/>
    </location>
</feature>
<dbReference type="AlphaFoldDB" id="A0A0G4IZL7"/>
<dbReference type="Proteomes" id="UP000039324">
    <property type="component" value="Unassembled WGS sequence"/>
</dbReference>
<evidence type="ECO:0000313" key="6">
    <source>
        <dbReference type="Proteomes" id="UP000290189"/>
    </source>
</evidence>
<dbReference type="STRING" id="37360.A0A0G4IZL7"/>